<accession>A0ABT5UBM5</accession>
<dbReference type="InterPro" id="IPR038084">
    <property type="entry name" value="PduO/GlcC-like_sf"/>
</dbReference>
<dbReference type="InterPro" id="IPR052517">
    <property type="entry name" value="GlcG_carb_metab_protein"/>
</dbReference>
<dbReference type="Gene3D" id="3.30.450.150">
    <property type="entry name" value="Haem-degrading domain"/>
    <property type="match status" value="1"/>
</dbReference>
<dbReference type="PANTHER" id="PTHR34309:SF10">
    <property type="entry name" value="SLR1406 PROTEIN"/>
    <property type="match status" value="1"/>
</dbReference>
<gene>
    <name evidence="2" type="ORF">ORQ98_15565</name>
</gene>
<dbReference type="EMBL" id="JAPMOU010000019">
    <property type="protein sequence ID" value="MDE1463381.1"/>
    <property type="molecule type" value="Genomic_DNA"/>
</dbReference>
<feature type="signal peptide" evidence="1">
    <location>
        <begin position="1"/>
        <end position="22"/>
    </location>
</feature>
<sequence length="164" mass="16901">MKKMIIAFTSALTVITAIQSHAATLPQQPYLNLTTAQSLANVALKKCLSQGYNVSVAVVDASGLTRALIRADKAGPHTLESSRKKAFTASSMGRPTADFTNLIKNKPELAGLRDMDPNILILGGGLPIKVNGQKIGGIGVGGAPGGHLDQACAQAALDKVIGGK</sequence>
<name>A0ABT5UBM5_9GAMM</name>
<feature type="chain" id="PRO_5045958136" evidence="1">
    <location>
        <begin position="23"/>
        <end position="164"/>
    </location>
</feature>
<organism evidence="2 3">
    <name type="scientific">Spartinivicinus poritis</name>
    <dbReference type="NCBI Taxonomy" id="2994640"/>
    <lineage>
        <taxon>Bacteria</taxon>
        <taxon>Pseudomonadati</taxon>
        <taxon>Pseudomonadota</taxon>
        <taxon>Gammaproteobacteria</taxon>
        <taxon>Oceanospirillales</taxon>
        <taxon>Zooshikellaceae</taxon>
        <taxon>Spartinivicinus</taxon>
    </lineage>
</organism>
<evidence type="ECO:0000256" key="1">
    <source>
        <dbReference type="SAM" id="SignalP"/>
    </source>
</evidence>
<keyword evidence="1" id="KW-0732">Signal</keyword>
<reference evidence="2 3" key="1">
    <citation type="submission" date="2022-11" db="EMBL/GenBank/DDBJ databases">
        <title>Spartinivicinus poritis sp. nov., isolated from scleractinian coral Porites lutea.</title>
        <authorList>
            <person name="Zhang G."/>
            <person name="Cai L."/>
            <person name="Wei Q."/>
        </authorList>
    </citation>
    <scope>NUCLEOTIDE SEQUENCE [LARGE SCALE GENOMIC DNA]</scope>
    <source>
        <strain evidence="2 3">A2-2</strain>
    </source>
</reference>
<dbReference type="Proteomes" id="UP001528823">
    <property type="component" value="Unassembled WGS sequence"/>
</dbReference>
<keyword evidence="3" id="KW-1185">Reference proteome</keyword>
<comment type="caution">
    <text evidence="2">The sequence shown here is derived from an EMBL/GenBank/DDBJ whole genome shotgun (WGS) entry which is preliminary data.</text>
</comment>
<protein>
    <submittedName>
        <fullName evidence="2">Heme-binding protein</fullName>
    </submittedName>
</protein>
<evidence type="ECO:0000313" key="3">
    <source>
        <dbReference type="Proteomes" id="UP001528823"/>
    </source>
</evidence>
<dbReference type="InterPro" id="IPR005624">
    <property type="entry name" value="PduO/GlcC-like"/>
</dbReference>
<proteinExistence type="predicted"/>
<dbReference type="PANTHER" id="PTHR34309">
    <property type="entry name" value="SLR1406 PROTEIN"/>
    <property type="match status" value="1"/>
</dbReference>
<dbReference type="Pfam" id="PF03928">
    <property type="entry name" value="HbpS-like"/>
    <property type="match status" value="1"/>
</dbReference>
<evidence type="ECO:0000313" key="2">
    <source>
        <dbReference type="EMBL" id="MDE1463381.1"/>
    </source>
</evidence>
<dbReference type="RefSeq" id="WP_274689719.1">
    <property type="nucleotide sequence ID" value="NZ_JAPMOU010000019.1"/>
</dbReference>
<dbReference type="SUPFAM" id="SSF143744">
    <property type="entry name" value="GlcG-like"/>
    <property type="match status" value="1"/>
</dbReference>